<dbReference type="InParanoid" id="A0A1S3HDJ7"/>
<accession>A0A1S3HDJ7</accession>
<feature type="transmembrane region" description="Helical" evidence="1">
    <location>
        <begin position="151"/>
        <end position="175"/>
    </location>
</feature>
<reference evidence="3" key="1">
    <citation type="submission" date="2025-08" db="UniProtKB">
        <authorList>
            <consortium name="RefSeq"/>
        </authorList>
    </citation>
    <scope>IDENTIFICATION</scope>
    <source>
        <tissue evidence="3">Gonads</tissue>
    </source>
</reference>
<dbReference type="KEGG" id="lak:106154334"/>
<gene>
    <name evidence="3" type="primary">LOC106154334</name>
</gene>
<sequence>MTMLPHDDAIEVLPYDPPESGACEIDGECRHVLACYHVEDIGPIHVFLQGDEDKEDGERPESYTAMLMLPPGTYPAPSCTEGVCTCGVLRPEQVLSDEEMLSYEQQEQEENDVIRHPKKKRKYSWFHGEDVVALPVSSRVEDKSAEKHRKFIVRVIVIVTVAILLISFILVVVMLKMSNHIDTLGELADDTESRAQREP</sequence>
<keyword evidence="2" id="KW-1185">Reference proteome</keyword>
<name>A0A1S3HDJ7_LINAN</name>
<keyword evidence="1" id="KW-0472">Membrane</keyword>
<protein>
    <submittedName>
        <fullName evidence="3">Uncharacterized protein LOC106154334</fullName>
    </submittedName>
</protein>
<dbReference type="RefSeq" id="XP_013384108.1">
    <property type="nucleotide sequence ID" value="XM_013528654.1"/>
</dbReference>
<organism evidence="2 3">
    <name type="scientific">Lingula anatina</name>
    <name type="common">Brachiopod</name>
    <name type="synonym">Lingula unguis</name>
    <dbReference type="NCBI Taxonomy" id="7574"/>
    <lineage>
        <taxon>Eukaryota</taxon>
        <taxon>Metazoa</taxon>
        <taxon>Spiralia</taxon>
        <taxon>Lophotrochozoa</taxon>
        <taxon>Brachiopoda</taxon>
        <taxon>Linguliformea</taxon>
        <taxon>Lingulata</taxon>
        <taxon>Lingulida</taxon>
        <taxon>Linguloidea</taxon>
        <taxon>Lingulidae</taxon>
        <taxon>Lingula</taxon>
    </lineage>
</organism>
<dbReference type="AlphaFoldDB" id="A0A1S3HDJ7"/>
<keyword evidence="1" id="KW-1133">Transmembrane helix</keyword>
<dbReference type="Proteomes" id="UP000085678">
    <property type="component" value="Unplaced"/>
</dbReference>
<evidence type="ECO:0000313" key="3">
    <source>
        <dbReference type="RefSeq" id="XP_013384108.1"/>
    </source>
</evidence>
<dbReference type="GeneID" id="106154334"/>
<evidence type="ECO:0000256" key="1">
    <source>
        <dbReference type="SAM" id="Phobius"/>
    </source>
</evidence>
<evidence type="ECO:0000313" key="2">
    <source>
        <dbReference type="Proteomes" id="UP000085678"/>
    </source>
</evidence>
<proteinExistence type="predicted"/>
<keyword evidence="1" id="KW-0812">Transmembrane</keyword>